<reference evidence="2 3" key="2">
    <citation type="submission" date="2020-07" db="EMBL/GenBank/DDBJ databases">
        <title>Genome assembly of wild tea tree DASZ reveals pedigree and selection history of tea varieties.</title>
        <authorList>
            <person name="Zhang W."/>
        </authorList>
    </citation>
    <scope>NUCLEOTIDE SEQUENCE [LARGE SCALE GENOMIC DNA]</scope>
    <source>
        <strain evidence="3">cv. G240</strain>
        <tissue evidence="2">Leaf</tissue>
    </source>
</reference>
<proteinExistence type="predicted"/>
<feature type="compositionally biased region" description="Basic residues" evidence="1">
    <location>
        <begin position="75"/>
        <end position="87"/>
    </location>
</feature>
<protein>
    <submittedName>
        <fullName evidence="2">Uncharacterized protein</fullName>
    </submittedName>
</protein>
<dbReference type="EMBL" id="JACBKZ010000014">
    <property type="protein sequence ID" value="KAF5932185.1"/>
    <property type="molecule type" value="Genomic_DNA"/>
</dbReference>
<dbReference type="AlphaFoldDB" id="A0A7J7FV16"/>
<feature type="region of interest" description="Disordered" evidence="1">
    <location>
        <begin position="71"/>
        <end position="90"/>
    </location>
</feature>
<name>A0A7J7FV16_CAMSI</name>
<gene>
    <name evidence="2" type="ORF">HYC85_028356</name>
</gene>
<feature type="region of interest" description="Disordered" evidence="1">
    <location>
        <begin position="18"/>
        <end position="41"/>
    </location>
</feature>
<organism evidence="2 3">
    <name type="scientific">Camellia sinensis</name>
    <name type="common">Tea plant</name>
    <name type="synonym">Thea sinensis</name>
    <dbReference type="NCBI Taxonomy" id="4442"/>
    <lineage>
        <taxon>Eukaryota</taxon>
        <taxon>Viridiplantae</taxon>
        <taxon>Streptophyta</taxon>
        <taxon>Embryophyta</taxon>
        <taxon>Tracheophyta</taxon>
        <taxon>Spermatophyta</taxon>
        <taxon>Magnoliopsida</taxon>
        <taxon>eudicotyledons</taxon>
        <taxon>Gunneridae</taxon>
        <taxon>Pentapetalae</taxon>
        <taxon>asterids</taxon>
        <taxon>Ericales</taxon>
        <taxon>Theaceae</taxon>
        <taxon>Camellia</taxon>
    </lineage>
</organism>
<dbReference type="Proteomes" id="UP000593564">
    <property type="component" value="Unassembled WGS sequence"/>
</dbReference>
<reference evidence="3" key="1">
    <citation type="journal article" date="2020" name="Nat. Commun.">
        <title>Genome assembly of wild tea tree DASZ reveals pedigree and selection history of tea varieties.</title>
        <authorList>
            <person name="Zhang W."/>
            <person name="Zhang Y."/>
            <person name="Qiu H."/>
            <person name="Guo Y."/>
            <person name="Wan H."/>
            <person name="Zhang X."/>
            <person name="Scossa F."/>
            <person name="Alseekh S."/>
            <person name="Zhang Q."/>
            <person name="Wang P."/>
            <person name="Xu L."/>
            <person name="Schmidt M.H."/>
            <person name="Jia X."/>
            <person name="Li D."/>
            <person name="Zhu A."/>
            <person name="Guo F."/>
            <person name="Chen W."/>
            <person name="Ni D."/>
            <person name="Usadel B."/>
            <person name="Fernie A.R."/>
            <person name="Wen W."/>
        </authorList>
    </citation>
    <scope>NUCLEOTIDE SEQUENCE [LARGE SCALE GENOMIC DNA]</scope>
    <source>
        <strain evidence="3">cv. G240</strain>
    </source>
</reference>
<accession>A0A7J7FV16</accession>
<evidence type="ECO:0000256" key="1">
    <source>
        <dbReference type="SAM" id="MobiDB-lite"/>
    </source>
</evidence>
<keyword evidence="3" id="KW-1185">Reference proteome</keyword>
<comment type="caution">
    <text evidence="2">The sequence shown here is derived from an EMBL/GenBank/DDBJ whole genome shotgun (WGS) entry which is preliminary data.</text>
</comment>
<evidence type="ECO:0000313" key="3">
    <source>
        <dbReference type="Proteomes" id="UP000593564"/>
    </source>
</evidence>
<evidence type="ECO:0000313" key="2">
    <source>
        <dbReference type="EMBL" id="KAF5932185.1"/>
    </source>
</evidence>
<sequence>MHKTVRCAEQREQFRNAQNSAMRRTARVPRTGDTARGQNGGRLNIGDALSCTFLSYEDHELLIWPKQGCGNPTGRKMRPPAGHRHKNNSIGTKKCRPAQNIADRQTVAGAGQFCLFTSSVIK</sequence>